<name>A0A4R1GJM9_9BACT</name>
<accession>A0A4R1GJM9</accession>
<feature type="binding site" evidence="14 15">
    <location>
        <position position="118"/>
    </location>
    <ligand>
        <name>a divalent metal cation</name>
        <dbReference type="ChEBI" id="CHEBI:60240"/>
    </ligand>
</feature>
<proteinExistence type="inferred from homology"/>
<evidence type="ECO:0000256" key="2">
    <source>
        <dbReference type="ARBA" id="ARBA00001946"/>
    </source>
</evidence>
<dbReference type="EMBL" id="SMFV01000003">
    <property type="protein sequence ID" value="TCK04472.1"/>
    <property type="molecule type" value="Genomic_DNA"/>
</dbReference>
<evidence type="ECO:0000256" key="5">
    <source>
        <dbReference type="ARBA" id="ARBA00007383"/>
    </source>
</evidence>
<dbReference type="PANTHER" id="PTHR10954">
    <property type="entry name" value="RIBONUCLEASE H2 SUBUNIT A"/>
    <property type="match status" value="1"/>
</dbReference>
<evidence type="ECO:0000256" key="3">
    <source>
        <dbReference type="ARBA" id="ARBA00004065"/>
    </source>
</evidence>
<organism evidence="18 19">
    <name type="scientific">Phorcysia thermohydrogeniphila</name>
    <dbReference type="NCBI Taxonomy" id="936138"/>
    <lineage>
        <taxon>Bacteria</taxon>
        <taxon>Pseudomonadati</taxon>
        <taxon>Aquificota</taxon>
        <taxon>Aquificia</taxon>
        <taxon>Desulfurobacteriales</taxon>
        <taxon>Desulfurobacteriaceae</taxon>
        <taxon>Phorcysia</taxon>
    </lineage>
</organism>
<dbReference type="InterPro" id="IPR012337">
    <property type="entry name" value="RNaseH-like_sf"/>
</dbReference>
<sequence>MDDKEVILCFERELWSKGYRFVAGIDEAGRGPLAGPVVAAAVIFPQDVNPFLFKDSKKLKAKERKELFYRIFKEAVSVGIGFADSIEIDSLNIYRATLLAVKRAVENLSVVPDFLITDYLRVEEFKERSLVLVKGDEKSFSCACASVVAKVTRDFIMEELAKLFPGYGFEKHKGYPTKHHLEAIKSLGVTPIHRRSFGKVAGERKRGGEDSFPVSTEERLLYYKEKLQELLRRN</sequence>
<dbReference type="GO" id="GO:0005737">
    <property type="term" value="C:cytoplasm"/>
    <property type="evidence" value="ECO:0007669"/>
    <property type="project" value="UniProtKB-SubCell"/>
</dbReference>
<keyword evidence="10 14" id="KW-0479">Metal-binding</keyword>
<feature type="domain" description="RNase H type-2" evidence="17">
    <location>
        <begin position="20"/>
        <end position="209"/>
    </location>
</feature>
<dbReference type="Pfam" id="PF01351">
    <property type="entry name" value="RNase_HII"/>
    <property type="match status" value="1"/>
</dbReference>
<dbReference type="PANTHER" id="PTHR10954:SF18">
    <property type="entry name" value="RIBONUCLEASE HII"/>
    <property type="match status" value="1"/>
</dbReference>
<evidence type="ECO:0000256" key="16">
    <source>
        <dbReference type="RuleBase" id="RU003515"/>
    </source>
</evidence>
<keyword evidence="8 14" id="KW-0963">Cytoplasm</keyword>
<evidence type="ECO:0000259" key="17">
    <source>
        <dbReference type="PROSITE" id="PS51975"/>
    </source>
</evidence>
<dbReference type="InterPro" id="IPR024567">
    <property type="entry name" value="RNase_HII/HIII_dom"/>
</dbReference>
<evidence type="ECO:0000313" key="18">
    <source>
        <dbReference type="EMBL" id="TCK04472.1"/>
    </source>
</evidence>
<dbReference type="GO" id="GO:0043137">
    <property type="term" value="P:DNA replication, removal of RNA primer"/>
    <property type="evidence" value="ECO:0007669"/>
    <property type="project" value="TreeGrafter"/>
</dbReference>
<keyword evidence="13 14" id="KW-0464">Manganese</keyword>
<dbReference type="InterPro" id="IPR036397">
    <property type="entry name" value="RNaseH_sf"/>
</dbReference>
<keyword evidence="19" id="KW-1185">Reference proteome</keyword>
<protein>
    <recommendedName>
        <fullName evidence="7 14">Ribonuclease HII</fullName>
        <shortName evidence="14">RNase HII</shortName>
        <ecNumber evidence="6 14">3.1.26.4</ecNumber>
    </recommendedName>
</protein>
<evidence type="ECO:0000313" key="19">
    <source>
        <dbReference type="Proteomes" id="UP000295777"/>
    </source>
</evidence>
<dbReference type="EC" id="3.1.26.4" evidence="6 14"/>
<evidence type="ECO:0000256" key="9">
    <source>
        <dbReference type="ARBA" id="ARBA00022722"/>
    </source>
</evidence>
<evidence type="ECO:0000256" key="4">
    <source>
        <dbReference type="ARBA" id="ARBA00004496"/>
    </source>
</evidence>
<evidence type="ECO:0000256" key="14">
    <source>
        <dbReference type="HAMAP-Rule" id="MF_00052"/>
    </source>
</evidence>
<dbReference type="Gene3D" id="3.30.420.10">
    <property type="entry name" value="Ribonuclease H-like superfamily/Ribonuclease H"/>
    <property type="match status" value="1"/>
</dbReference>
<dbReference type="NCBIfam" id="NF000595">
    <property type="entry name" value="PRK00015.1-3"/>
    <property type="match status" value="1"/>
</dbReference>
<keyword evidence="11 14" id="KW-0255">Endonuclease</keyword>
<dbReference type="NCBIfam" id="NF000594">
    <property type="entry name" value="PRK00015.1-1"/>
    <property type="match status" value="1"/>
</dbReference>
<dbReference type="GO" id="GO:0030145">
    <property type="term" value="F:manganese ion binding"/>
    <property type="evidence" value="ECO:0007669"/>
    <property type="project" value="UniProtKB-UniRule"/>
</dbReference>
<evidence type="ECO:0000256" key="10">
    <source>
        <dbReference type="ARBA" id="ARBA00022723"/>
    </source>
</evidence>
<reference evidence="18 19" key="1">
    <citation type="submission" date="2019-03" db="EMBL/GenBank/DDBJ databases">
        <title>Genomic Encyclopedia of Archaeal and Bacterial Type Strains, Phase II (KMG-II): from individual species to whole genera.</title>
        <authorList>
            <person name="Goeker M."/>
        </authorList>
    </citation>
    <scope>NUCLEOTIDE SEQUENCE [LARGE SCALE GENOMIC DNA]</scope>
    <source>
        <strain evidence="18 19">DSM 24425</strain>
    </source>
</reference>
<dbReference type="InterPro" id="IPR001352">
    <property type="entry name" value="RNase_HII/HIII"/>
</dbReference>
<comment type="cofactor">
    <cofactor evidence="14 15">
        <name>Mn(2+)</name>
        <dbReference type="ChEBI" id="CHEBI:29035"/>
    </cofactor>
    <cofactor evidence="14 15">
        <name>Mg(2+)</name>
        <dbReference type="ChEBI" id="CHEBI:18420"/>
    </cofactor>
    <text evidence="14 15">Manganese or magnesium. Binds 1 divalent metal ion per monomer in the absence of substrate. May bind a second metal ion after substrate binding.</text>
</comment>
<feature type="binding site" evidence="14 15">
    <location>
        <position position="26"/>
    </location>
    <ligand>
        <name>a divalent metal cation</name>
        <dbReference type="ChEBI" id="CHEBI:60240"/>
    </ligand>
</feature>
<keyword evidence="9 14" id="KW-0540">Nuclease</keyword>
<dbReference type="GO" id="GO:0032299">
    <property type="term" value="C:ribonuclease H2 complex"/>
    <property type="evidence" value="ECO:0007669"/>
    <property type="project" value="TreeGrafter"/>
</dbReference>
<keyword evidence="12 14" id="KW-0378">Hydrolase</keyword>
<comment type="cofactor">
    <cofactor evidence="2">
        <name>Mg(2+)</name>
        <dbReference type="ChEBI" id="CHEBI:18420"/>
    </cofactor>
</comment>
<dbReference type="OrthoDB" id="9803420at2"/>
<dbReference type="GO" id="GO:0006298">
    <property type="term" value="P:mismatch repair"/>
    <property type="evidence" value="ECO:0007669"/>
    <property type="project" value="TreeGrafter"/>
</dbReference>
<evidence type="ECO:0000256" key="12">
    <source>
        <dbReference type="ARBA" id="ARBA00022801"/>
    </source>
</evidence>
<feature type="binding site" evidence="14 15">
    <location>
        <position position="27"/>
    </location>
    <ligand>
        <name>a divalent metal cation</name>
        <dbReference type="ChEBI" id="CHEBI:60240"/>
    </ligand>
</feature>
<comment type="catalytic activity">
    <reaction evidence="1 14 15 16">
        <text>Endonucleolytic cleavage to 5'-phosphomonoester.</text>
        <dbReference type="EC" id="3.1.26.4"/>
    </reaction>
</comment>
<dbReference type="RefSeq" id="WP_132526229.1">
    <property type="nucleotide sequence ID" value="NZ_SMFV01000003.1"/>
</dbReference>
<evidence type="ECO:0000256" key="7">
    <source>
        <dbReference type="ARBA" id="ARBA00019179"/>
    </source>
</evidence>
<dbReference type="GO" id="GO:0003723">
    <property type="term" value="F:RNA binding"/>
    <property type="evidence" value="ECO:0007669"/>
    <property type="project" value="UniProtKB-UniRule"/>
</dbReference>
<comment type="similarity">
    <text evidence="5 14 16">Belongs to the RNase HII family.</text>
</comment>
<evidence type="ECO:0000256" key="11">
    <source>
        <dbReference type="ARBA" id="ARBA00022759"/>
    </source>
</evidence>
<dbReference type="PROSITE" id="PS51975">
    <property type="entry name" value="RNASE_H_2"/>
    <property type="match status" value="1"/>
</dbReference>
<comment type="caution">
    <text evidence="18">The sequence shown here is derived from an EMBL/GenBank/DDBJ whole genome shotgun (WGS) entry which is preliminary data.</text>
</comment>
<dbReference type="InterPro" id="IPR022898">
    <property type="entry name" value="RNase_HII"/>
</dbReference>
<comment type="subcellular location">
    <subcellularLocation>
        <location evidence="4 14">Cytoplasm</location>
    </subcellularLocation>
</comment>
<evidence type="ECO:0000256" key="1">
    <source>
        <dbReference type="ARBA" id="ARBA00000077"/>
    </source>
</evidence>
<dbReference type="Proteomes" id="UP000295777">
    <property type="component" value="Unassembled WGS sequence"/>
</dbReference>
<dbReference type="AlphaFoldDB" id="A0A4R1GJM9"/>
<evidence type="ECO:0000256" key="8">
    <source>
        <dbReference type="ARBA" id="ARBA00022490"/>
    </source>
</evidence>
<evidence type="ECO:0000256" key="15">
    <source>
        <dbReference type="PROSITE-ProRule" id="PRU01319"/>
    </source>
</evidence>
<dbReference type="SUPFAM" id="SSF53098">
    <property type="entry name" value="Ribonuclease H-like"/>
    <property type="match status" value="1"/>
</dbReference>
<dbReference type="GO" id="GO:0004523">
    <property type="term" value="F:RNA-DNA hybrid ribonuclease activity"/>
    <property type="evidence" value="ECO:0007669"/>
    <property type="project" value="UniProtKB-UniRule"/>
</dbReference>
<dbReference type="CDD" id="cd07182">
    <property type="entry name" value="RNase_HII_bacteria_HII_like"/>
    <property type="match status" value="1"/>
</dbReference>
<comment type="function">
    <text evidence="3 14 16">Endonuclease that specifically degrades the RNA of RNA-DNA hybrids.</text>
</comment>
<dbReference type="HAMAP" id="MF_00052_B">
    <property type="entry name" value="RNase_HII_B"/>
    <property type="match status" value="1"/>
</dbReference>
<evidence type="ECO:0000256" key="13">
    <source>
        <dbReference type="ARBA" id="ARBA00023211"/>
    </source>
</evidence>
<evidence type="ECO:0000256" key="6">
    <source>
        <dbReference type="ARBA" id="ARBA00012180"/>
    </source>
</evidence>
<gene>
    <name evidence="14" type="primary">rnhB</name>
    <name evidence="18" type="ORF">CLV27_0899</name>
</gene>